<evidence type="ECO:0000256" key="4">
    <source>
        <dbReference type="ARBA" id="ARBA00022989"/>
    </source>
</evidence>
<proteinExistence type="predicted"/>
<feature type="transmembrane region" description="Helical" evidence="6">
    <location>
        <begin position="351"/>
        <end position="370"/>
    </location>
</feature>
<dbReference type="Pfam" id="PF12698">
    <property type="entry name" value="ABC2_membrane_3"/>
    <property type="match status" value="1"/>
</dbReference>
<comment type="subcellular location">
    <subcellularLocation>
        <location evidence="1">Cell membrane</location>
        <topology evidence="1">Multi-pass membrane protein</topology>
    </subcellularLocation>
</comment>
<dbReference type="RefSeq" id="WP_253616859.1">
    <property type="nucleotide sequence ID" value="NZ_JAMZDE010000001.1"/>
</dbReference>
<keyword evidence="9" id="KW-1185">Reference proteome</keyword>
<dbReference type="Proteomes" id="UP001139474">
    <property type="component" value="Unassembled WGS sequence"/>
</dbReference>
<dbReference type="PANTHER" id="PTHR30294:SF29">
    <property type="entry name" value="MULTIDRUG ABC TRANSPORTER PERMEASE YBHS-RELATED"/>
    <property type="match status" value="1"/>
</dbReference>
<evidence type="ECO:0000256" key="3">
    <source>
        <dbReference type="ARBA" id="ARBA00022692"/>
    </source>
</evidence>
<evidence type="ECO:0000259" key="7">
    <source>
        <dbReference type="Pfam" id="PF12698"/>
    </source>
</evidence>
<keyword evidence="5 6" id="KW-0472">Membrane</keyword>
<dbReference type="AlphaFoldDB" id="A0A9X2FYK3"/>
<reference evidence="8" key="1">
    <citation type="submission" date="2022-06" db="EMBL/GenBank/DDBJ databases">
        <title>Idiomarina rhizosphaerae M1R2S28.</title>
        <authorList>
            <person name="Sun J.-Q."/>
            <person name="Li L.-F."/>
        </authorList>
    </citation>
    <scope>NUCLEOTIDE SEQUENCE</scope>
    <source>
        <strain evidence="8">M1R2S28</strain>
    </source>
</reference>
<feature type="transmembrane region" description="Helical" evidence="6">
    <location>
        <begin position="304"/>
        <end position="322"/>
    </location>
</feature>
<protein>
    <submittedName>
        <fullName evidence="8">ABC transporter permease</fullName>
    </submittedName>
</protein>
<dbReference type="PANTHER" id="PTHR30294">
    <property type="entry name" value="MEMBRANE COMPONENT OF ABC TRANSPORTER YHHJ-RELATED"/>
    <property type="match status" value="1"/>
</dbReference>
<evidence type="ECO:0000256" key="1">
    <source>
        <dbReference type="ARBA" id="ARBA00004651"/>
    </source>
</evidence>
<keyword evidence="2" id="KW-1003">Cell membrane</keyword>
<dbReference type="GO" id="GO:0140359">
    <property type="term" value="F:ABC-type transporter activity"/>
    <property type="evidence" value="ECO:0007669"/>
    <property type="project" value="InterPro"/>
</dbReference>
<sequence length="401" mass="44749">MKQTNPGYFKQLKAISWWEFKRFFKWKQELLSLVILVGIFAVSTGWGAIAQLLSDEYHGAIFYEEGKPQSWEFEAPKDLNLRSAGTMEVERWKAQLPEDLDTLIVITPELTAKVWVKKSQTWQQELRSELQQQLQDLRIQQLPLAPEQKAVINEKPDITFAIEESEEASIDDANDGSASMLLVIIMVGVFTGFGLMMMSITAEKQQRVTEQLLTIVTPTQWMDGKIIGITLHSIKSMLFIGLMILGVSLVIAAFSDKSGSGLDWGIGTGLLSIIFVLLGTVLINALLAGFSATIDDPNHSSRSTVMLVPMLPIFLSFSVVSAPDSTLATVMSILPISSFAMMPARLLQTDVAVWEWMLSLVLLAAFVYWMRNVAGRLFAMGIQYYGKEPGWKEIWQAVSGK</sequence>
<evidence type="ECO:0000313" key="8">
    <source>
        <dbReference type="EMBL" id="MCP1338061.1"/>
    </source>
</evidence>
<evidence type="ECO:0000256" key="5">
    <source>
        <dbReference type="ARBA" id="ARBA00023136"/>
    </source>
</evidence>
<dbReference type="InterPro" id="IPR013525">
    <property type="entry name" value="ABC2_TM"/>
</dbReference>
<gene>
    <name evidence="8" type="ORF">NJR55_00515</name>
</gene>
<evidence type="ECO:0000256" key="2">
    <source>
        <dbReference type="ARBA" id="ARBA00022475"/>
    </source>
</evidence>
<dbReference type="InterPro" id="IPR051449">
    <property type="entry name" value="ABC-2_transporter_component"/>
</dbReference>
<evidence type="ECO:0000313" key="9">
    <source>
        <dbReference type="Proteomes" id="UP001139474"/>
    </source>
</evidence>
<feature type="transmembrane region" description="Helical" evidence="6">
    <location>
        <begin position="266"/>
        <end position="292"/>
    </location>
</feature>
<keyword evidence="4 6" id="KW-1133">Transmembrane helix</keyword>
<organism evidence="8 9">
    <name type="scientific">Idiomarina rhizosphaerae</name>
    <dbReference type="NCBI Taxonomy" id="2961572"/>
    <lineage>
        <taxon>Bacteria</taxon>
        <taxon>Pseudomonadati</taxon>
        <taxon>Pseudomonadota</taxon>
        <taxon>Gammaproteobacteria</taxon>
        <taxon>Alteromonadales</taxon>
        <taxon>Idiomarinaceae</taxon>
        <taxon>Idiomarina</taxon>
    </lineage>
</organism>
<dbReference type="EMBL" id="JAMZDE010000001">
    <property type="protein sequence ID" value="MCP1338061.1"/>
    <property type="molecule type" value="Genomic_DNA"/>
</dbReference>
<feature type="transmembrane region" description="Helical" evidence="6">
    <location>
        <begin position="237"/>
        <end position="254"/>
    </location>
</feature>
<evidence type="ECO:0000256" key="6">
    <source>
        <dbReference type="SAM" id="Phobius"/>
    </source>
</evidence>
<dbReference type="GO" id="GO:0005886">
    <property type="term" value="C:plasma membrane"/>
    <property type="evidence" value="ECO:0007669"/>
    <property type="project" value="UniProtKB-SubCell"/>
</dbReference>
<comment type="caution">
    <text evidence="8">The sequence shown here is derived from an EMBL/GenBank/DDBJ whole genome shotgun (WGS) entry which is preliminary data.</text>
</comment>
<feature type="transmembrane region" description="Helical" evidence="6">
    <location>
        <begin position="30"/>
        <end position="49"/>
    </location>
</feature>
<keyword evidence="3 6" id="KW-0812">Transmembrane</keyword>
<name>A0A9X2FYK3_9GAMM</name>
<accession>A0A9X2FYK3</accession>
<feature type="domain" description="ABC-2 type transporter transmembrane" evidence="7">
    <location>
        <begin position="103"/>
        <end position="369"/>
    </location>
</feature>
<feature type="transmembrane region" description="Helical" evidence="6">
    <location>
        <begin position="178"/>
        <end position="197"/>
    </location>
</feature>